<dbReference type="AlphaFoldDB" id="A0A2P7B0P2"/>
<comment type="caution">
    <text evidence="3">The sequence shown here is derived from an EMBL/GenBank/DDBJ whole genome shotgun (WGS) entry which is preliminary data.</text>
</comment>
<proteinExistence type="predicted"/>
<feature type="region of interest" description="Disordered" evidence="1">
    <location>
        <begin position="24"/>
        <end position="95"/>
    </location>
</feature>
<organism evidence="3 4">
    <name type="scientific">Phyllobacterium endophyticum</name>
    <dbReference type="NCBI Taxonomy" id="1149773"/>
    <lineage>
        <taxon>Bacteria</taxon>
        <taxon>Pseudomonadati</taxon>
        <taxon>Pseudomonadota</taxon>
        <taxon>Alphaproteobacteria</taxon>
        <taxon>Hyphomicrobiales</taxon>
        <taxon>Phyllobacteriaceae</taxon>
        <taxon>Phyllobacterium</taxon>
    </lineage>
</organism>
<feature type="compositionally biased region" description="Basic and acidic residues" evidence="1">
    <location>
        <begin position="40"/>
        <end position="62"/>
    </location>
</feature>
<evidence type="ECO:0000256" key="2">
    <source>
        <dbReference type="SAM" id="SignalP"/>
    </source>
</evidence>
<keyword evidence="2" id="KW-0732">Signal</keyword>
<feature type="compositionally biased region" description="Basic and acidic residues" evidence="1">
    <location>
        <begin position="72"/>
        <end position="95"/>
    </location>
</feature>
<protein>
    <recommendedName>
        <fullName evidence="5">DUF680 domain-containing protein</fullName>
    </recommendedName>
</protein>
<accession>A0A2P7B0P2</accession>
<dbReference type="EMBL" id="PGGN01000001">
    <property type="protein sequence ID" value="PSH60040.1"/>
    <property type="molecule type" value="Genomic_DNA"/>
</dbReference>
<reference evidence="4" key="1">
    <citation type="submission" date="2017-11" db="EMBL/GenBank/DDBJ databases">
        <authorList>
            <person name="Kuznetsova I."/>
            <person name="Sazanova A."/>
            <person name="Chirak E."/>
            <person name="Safronova V."/>
            <person name="Willems A."/>
        </authorList>
    </citation>
    <scope>NUCLEOTIDE SEQUENCE [LARGE SCALE GENOMIC DNA]</scope>
    <source>
        <strain evidence="4">PEPV15</strain>
    </source>
</reference>
<feature type="chain" id="PRO_5015138833" description="DUF680 domain-containing protein" evidence="2">
    <location>
        <begin position="25"/>
        <end position="95"/>
    </location>
</feature>
<name>A0A2P7B0P2_9HYPH</name>
<keyword evidence="4" id="KW-1185">Reference proteome</keyword>
<dbReference type="Proteomes" id="UP000241158">
    <property type="component" value="Unassembled WGS sequence"/>
</dbReference>
<feature type="signal peptide" evidence="2">
    <location>
        <begin position="1"/>
        <end position="24"/>
    </location>
</feature>
<gene>
    <name evidence="3" type="ORF">CU100_04790</name>
</gene>
<sequence length="95" mass="10236">MRSLIIRTAIAAVFISTPFAAAFAASGGSHGSHESGGARASHESRSATSARLDRLDSEHESYEGTPNPDYLFKSRMEKQPSEKPMAARDSTDPLR</sequence>
<evidence type="ECO:0000313" key="4">
    <source>
        <dbReference type="Proteomes" id="UP000241158"/>
    </source>
</evidence>
<evidence type="ECO:0000256" key="1">
    <source>
        <dbReference type="SAM" id="MobiDB-lite"/>
    </source>
</evidence>
<evidence type="ECO:0008006" key="5">
    <source>
        <dbReference type="Google" id="ProtNLM"/>
    </source>
</evidence>
<evidence type="ECO:0000313" key="3">
    <source>
        <dbReference type="EMBL" id="PSH60040.1"/>
    </source>
</evidence>